<feature type="compositionally biased region" description="Low complexity" evidence="1">
    <location>
        <begin position="152"/>
        <end position="167"/>
    </location>
</feature>
<evidence type="ECO:0000256" key="1">
    <source>
        <dbReference type="SAM" id="MobiDB-lite"/>
    </source>
</evidence>
<reference evidence="2" key="2">
    <citation type="journal article" date="2022" name="Microbiol. Resour. Announc.">
        <title>Whole-Genome Sequence of Entomortierella parvispora E1425, a Mucoromycotan Fungus Associated with Burkholderiaceae-Related Endosymbiotic Bacteria.</title>
        <authorList>
            <person name="Herlambang A."/>
            <person name="Guo Y."/>
            <person name="Takashima Y."/>
            <person name="Narisawa K."/>
            <person name="Ohta H."/>
            <person name="Nishizawa T."/>
        </authorList>
    </citation>
    <scope>NUCLEOTIDE SEQUENCE</scope>
    <source>
        <strain evidence="2">E1425</strain>
    </source>
</reference>
<name>A0A9P3HKG5_9FUNG</name>
<feature type="compositionally biased region" description="Basic residues" evidence="1">
    <location>
        <begin position="243"/>
        <end position="252"/>
    </location>
</feature>
<proteinExistence type="predicted"/>
<evidence type="ECO:0000313" key="2">
    <source>
        <dbReference type="EMBL" id="GJJ78390.1"/>
    </source>
</evidence>
<gene>
    <name evidence="2" type="ORF">EMPS_10749</name>
</gene>
<organism evidence="2 3">
    <name type="scientific">Entomortierella parvispora</name>
    <dbReference type="NCBI Taxonomy" id="205924"/>
    <lineage>
        <taxon>Eukaryota</taxon>
        <taxon>Fungi</taxon>
        <taxon>Fungi incertae sedis</taxon>
        <taxon>Mucoromycota</taxon>
        <taxon>Mortierellomycotina</taxon>
        <taxon>Mortierellomycetes</taxon>
        <taxon>Mortierellales</taxon>
        <taxon>Mortierellaceae</taxon>
        <taxon>Entomortierella</taxon>
    </lineage>
</organism>
<comment type="caution">
    <text evidence="2">The sequence shown here is derived from an EMBL/GenBank/DDBJ whole genome shotgun (WGS) entry which is preliminary data.</text>
</comment>
<feature type="region of interest" description="Disordered" evidence="1">
    <location>
        <begin position="108"/>
        <end position="169"/>
    </location>
</feature>
<reference evidence="2" key="1">
    <citation type="submission" date="2021-11" db="EMBL/GenBank/DDBJ databases">
        <authorList>
            <person name="Herlambang A."/>
            <person name="Guo Y."/>
            <person name="Takashima Y."/>
            <person name="Nishizawa T."/>
        </authorList>
    </citation>
    <scope>NUCLEOTIDE SEQUENCE</scope>
    <source>
        <strain evidence="2">E1425</strain>
    </source>
</reference>
<keyword evidence="3" id="KW-1185">Reference proteome</keyword>
<feature type="compositionally biased region" description="Acidic residues" evidence="1">
    <location>
        <begin position="205"/>
        <end position="225"/>
    </location>
</feature>
<accession>A0A9P3HKG5</accession>
<dbReference type="AlphaFoldDB" id="A0A9P3HKG5"/>
<feature type="compositionally biased region" description="Polar residues" evidence="1">
    <location>
        <begin position="230"/>
        <end position="241"/>
    </location>
</feature>
<dbReference type="EMBL" id="BQFW01000015">
    <property type="protein sequence ID" value="GJJ78390.1"/>
    <property type="molecule type" value="Genomic_DNA"/>
</dbReference>
<feature type="region of interest" description="Disordered" evidence="1">
    <location>
        <begin position="191"/>
        <end position="274"/>
    </location>
</feature>
<dbReference type="Proteomes" id="UP000827284">
    <property type="component" value="Unassembled WGS sequence"/>
</dbReference>
<protein>
    <submittedName>
        <fullName evidence="2">Uncharacterized protein</fullName>
    </submittedName>
</protein>
<sequence length="423" mass="45817">MSSPSSPECIDPEDIAAFASTCASAVPEEPCFQELLSTLFTPSNTASFSPSVRMYIVRQPVPAKHRRSYVEVKDLRNLCGRSNPSLTSENDLKDAVIVMKKISCSDHQDRSPALSVPPSKAPLCDTGSASPSNSSNSDWSPAGGETGSAGCGYSSWTDDSTDGSGESAVKPGVILSSGALGIPMEIFEPTPFRFDLHNPDPAACSDDEEGDEDDEMDDDSQDEADGNMHPRNSTSASNDTVKPSRKLRRLRSNPRDIASRNGHSAEETPSGPYKCHPATLSSRFRPLVQDGKVQFEVWVVAFLKIPSSASRDGGSEVIKQVLIDPQQHGTSTAPLEERPVLVNLPHTTPPVTAAESTTVITIINQPSERQRQISSWIEQVAQLLGTHVLGSFVRNEVAHSRVGIDFKKILQEKKVRPQRRTVN</sequence>
<evidence type="ECO:0000313" key="3">
    <source>
        <dbReference type="Proteomes" id="UP000827284"/>
    </source>
</evidence>
<dbReference type="OrthoDB" id="2415173at2759"/>
<feature type="compositionally biased region" description="Basic and acidic residues" evidence="1">
    <location>
        <begin position="253"/>
        <end position="266"/>
    </location>
</feature>
<feature type="compositionally biased region" description="Low complexity" evidence="1">
    <location>
        <begin position="128"/>
        <end position="142"/>
    </location>
</feature>